<keyword evidence="3" id="KW-1185">Reference proteome</keyword>
<protein>
    <recommendedName>
        <fullName evidence="1">DUF7352 domain-containing protein</fullName>
    </recommendedName>
</protein>
<dbReference type="InterPro" id="IPR055776">
    <property type="entry name" value="DUF7352"/>
</dbReference>
<dbReference type="Proteomes" id="UP000005387">
    <property type="component" value="Unassembled WGS sequence"/>
</dbReference>
<dbReference type="AlphaFoldDB" id="E0IBS0"/>
<dbReference type="RefSeq" id="WP_006039097.1">
    <property type="nucleotide sequence ID" value="NZ_AEDD01000008.1"/>
</dbReference>
<accession>E0IBS0</accession>
<feature type="domain" description="DUF7352" evidence="1">
    <location>
        <begin position="1"/>
        <end position="90"/>
    </location>
</feature>
<sequence length="92" mass="10212">MSVIYKYPVYPSLTTQTIEVPSSSKIISAVVQNGDIVVYALVPGEEASPNWNVIKRIVVVGTGWQFHADDKTRFISTVQSGSLVWHVFELTD</sequence>
<evidence type="ECO:0000313" key="2">
    <source>
        <dbReference type="EMBL" id="EFM10150.1"/>
    </source>
</evidence>
<organism evidence="2 3">
    <name type="scientific">Paenibacillus curdlanolyticus YK9</name>
    <dbReference type="NCBI Taxonomy" id="717606"/>
    <lineage>
        <taxon>Bacteria</taxon>
        <taxon>Bacillati</taxon>
        <taxon>Bacillota</taxon>
        <taxon>Bacilli</taxon>
        <taxon>Bacillales</taxon>
        <taxon>Paenibacillaceae</taxon>
        <taxon>Paenibacillus</taxon>
    </lineage>
</organism>
<name>E0IBS0_9BACL</name>
<dbReference type="Pfam" id="PF24043">
    <property type="entry name" value="DUF7352"/>
    <property type="match status" value="1"/>
</dbReference>
<reference evidence="2 3" key="1">
    <citation type="submission" date="2010-07" db="EMBL/GenBank/DDBJ databases">
        <title>The draft genome of Paenibacillus curdlanolyticus YK9.</title>
        <authorList>
            <consortium name="US DOE Joint Genome Institute (JGI-PGF)"/>
            <person name="Lucas S."/>
            <person name="Copeland A."/>
            <person name="Lapidus A."/>
            <person name="Cheng J.-F."/>
            <person name="Bruce D."/>
            <person name="Goodwin L."/>
            <person name="Pitluck S."/>
            <person name="Land M.L."/>
            <person name="Hauser L."/>
            <person name="Chang Y.-J."/>
            <person name="Jeffries C."/>
            <person name="Anderson I.J."/>
            <person name="Johnson E."/>
            <person name="Loganathan U."/>
            <person name="Mulhopadhyay B."/>
            <person name="Kyrpides N."/>
            <person name="Woyke T.J."/>
        </authorList>
    </citation>
    <scope>NUCLEOTIDE SEQUENCE [LARGE SCALE GENOMIC DNA]</scope>
    <source>
        <strain evidence="2 3">YK9</strain>
    </source>
</reference>
<dbReference type="STRING" id="717606.PaecuDRAFT_3109"/>
<gene>
    <name evidence="2" type="ORF">PaecuDRAFT_3109</name>
</gene>
<evidence type="ECO:0000313" key="3">
    <source>
        <dbReference type="Proteomes" id="UP000005387"/>
    </source>
</evidence>
<evidence type="ECO:0000259" key="1">
    <source>
        <dbReference type="Pfam" id="PF24043"/>
    </source>
</evidence>
<proteinExistence type="predicted"/>
<dbReference type="EMBL" id="AEDD01000008">
    <property type="protein sequence ID" value="EFM10150.1"/>
    <property type="molecule type" value="Genomic_DNA"/>
</dbReference>